<gene>
    <name evidence="1" type="ORF">HAX54_051139</name>
</gene>
<evidence type="ECO:0000313" key="2">
    <source>
        <dbReference type="Proteomes" id="UP000823775"/>
    </source>
</evidence>
<dbReference type="EMBL" id="JACEIK010000904">
    <property type="protein sequence ID" value="MCD7463683.1"/>
    <property type="molecule type" value="Genomic_DNA"/>
</dbReference>
<organism evidence="1 2">
    <name type="scientific">Datura stramonium</name>
    <name type="common">Jimsonweed</name>
    <name type="synonym">Common thornapple</name>
    <dbReference type="NCBI Taxonomy" id="4076"/>
    <lineage>
        <taxon>Eukaryota</taxon>
        <taxon>Viridiplantae</taxon>
        <taxon>Streptophyta</taxon>
        <taxon>Embryophyta</taxon>
        <taxon>Tracheophyta</taxon>
        <taxon>Spermatophyta</taxon>
        <taxon>Magnoliopsida</taxon>
        <taxon>eudicotyledons</taxon>
        <taxon>Gunneridae</taxon>
        <taxon>Pentapetalae</taxon>
        <taxon>asterids</taxon>
        <taxon>lamiids</taxon>
        <taxon>Solanales</taxon>
        <taxon>Solanaceae</taxon>
        <taxon>Solanoideae</taxon>
        <taxon>Datureae</taxon>
        <taxon>Datura</taxon>
    </lineage>
</organism>
<keyword evidence="2" id="KW-1185">Reference proteome</keyword>
<proteinExistence type="predicted"/>
<reference evidence="1 2" key="1">
    <citation type="journal article" date="2021" name="BMC Genomics">
        <title>Datura genome reveals duplications of psychoactive alkaloid biosynthetic genes and high mutation rate following tissue culture.</title>
        <authorList>
            <person name="Rajewski A."/>
            <person name="Carter-House D."/>
            <person name="Stajich J."/>
            <person name="Litt A."/>
        </authorList>
    </citation>
    <scope>NUCLEOTIDE SEQUENCE [LARGE SCALE GENOMIC DNA]</scope>
    <source>
        <strain evidence="1">AR-01</strain>
    </source>
</reference>
<name>A0ABS8SY79_DATST</name>
<sequence length="78" mass="8666">RALMDLEKHEIMFQVKDESIIFKAGRGLLLPIRVGDICVVNVDQQVGNVDKHVIAASSKRKKAKSVGVKQYLCGTICR</sequence>
<evidence type="ECO:0000313" key="1">
    <source>
        <dbReference type="EMBL" id="MCD7463683.1"/>
    </source>
</evidence>
<accession>A0ABS8SY79</accession>
<dbReference type="Proteomes" id="UP000823775">
    <property type="component" value="Unassembled WGS sequence"/>
</dbReference>
<feature type="non-terminal residue" evidence="1">
    <location>
        <position position="1"/>
    </location>
</feature>
<comment type="caution">
    <text evidence="1">The sequence shown here is derived from an EMBL/GenBank/DDBJ whole genome shotgun (WGS) entry which is preliminary data.</text>
</comment>
<protein>
    <submittedName>
        <fullName evidence="1">Uncharacterized protein</fullName>
    </submittedName>
</protein>